<evidence type="ECO:0000313" key="3">
    <source>
        <dbReference type="EMBL" id="ABC27192.1"/>
    </source>
</evidence>
<dbReference type="Proteomes" id="UP000000238">
    <property type="component" value="Chromosome"/>
</dbReference>
<proteinExistence type="predicted"/>
<feature type="domain" description="DUF4124" evidence="2">
    <location>
        <begin position="30"/>
        <end position="70"/>
    </location>
</feature>
<accession>Q2SQ82</accession>
<dbReference type="HOGENOM" id="CLU_1862365_0_0_6"/>
<protein>
    <recommendedName>
        <fullName evidence="2">DUF4124 domain-containing protein</fullName>
    </recommendedName>
</protein>
<organism evidence="3 4">
    <name type="scientific">Hahella chejuensis (strain KCTC 2396)</name>
    <dbReference type="NCBI Taxonomy" id="349521"/>
    <lineage>
        <taxon>Bacteria</taxon>
        <taxon>Pseudomonadati</taxon>
        <taxon>Pseudomonadota</taxon>
        <taxon>Gammaproteobacteria</taxon>
        <taxon>Oceanospirillales</taxon>
        <taxon>Hahellaceae</taxon>
        <taxon>Hahella</taxon>
    </lineage>
</organism>
<dbReference type="Pfam" id="PF13511">
    <property type="entry name" value="DUF4124"/>
    <property type="match status" value="1"/>
</dbReference>
<dbReference type="AlphaFoldDB" id="Q2SQ82"/>
<gene>
    <name evidence="3" type="ordered locus">HCH_00279</name>
</gene>
<dbReference type="EMBL" id="CP000155">
    <property type="protein sequence ID" value="ABC27192.1"/>
    <property type="molecule type" value="Genomic_DNA"/>
</dbReference>
<dbReference type="InterPro" id="IPR025392">
    <property type="entry name" value="DUF4124"/>
</dbReference>
<evidence type="ECO:0000313" key="4">
    <source>
        <dbReference type="Proteomes" id="UP000000238"/>
    </source>
</evidence>
<name>Q2SQ82_HAHCH</name>
<keyword evidence="4" id="KW-1185">Reference proteome</keyword>
<evidence type="ECO:0000256" key="1">
    <source>
        <dbReference type="SAM" id="MobiDB-lite"/>
    </source>
</evidence>
<sequence length="137" mass="15458">MWRLPLPEGTETPTLMTMDKKLPEQEVVRQVYKWRDAEGVLQYSDAPPPEGVNVDVISVSNKTNIIQSVPTEKKEEPQVATGSPRDALPPETRKTLEDAENKDTLSFERALNLMDEAKAVRDLMNERNKQLQQVNGG</sequence>
<reference evidence="3 4" key="1">
    <citation type="journal article" date="2005" name="Nucleic Acids Res.">
        <title>Genomic blueprint of Hahella chejuensis, a marine microbe producing an algicidal agent.</title>
        <authorList>
            <person name="Jeong H."/>
            <person name="Yim J.H."/>
            <person name="Lee C."/>
            <person name="Choi S.-H."/>
            <person name="Park Y.K."/>
            <person name="Yoon S.H."/>
            <person name="Hur C.-G."/>
            <person name="Kang H.-Y."/>
            <person name="Kim D."/>
            <person name="Lee H.H."/>
            <person name="Park K.H."/>
            <person name="Park S.-H."/>
            <person name="Park H.-S."/>
            <person name="Lee H.K."/>
            <person name="Oh T.K."/>
            <person name="Kim J.F."/>
        </authorList>
    </citation>
    <scope>NUCLEOTIDE SEQUENCE [LARGE SCALE GENOMIC DNA]</scope>
    <source>
        <strain evidence="3 4">KCTC 2396</strain>
    </source>
</reference>
<dbReference type="OrthoDB" id="6079871at2"/>
<dbReference type="KEGG" id="hch:HCH_00279"/>
<dbReference type="STRING" id="349521.HCH_00279"/>
<feature type="region of interest" description="Disordered" evidence="1">
    <location>
        <begin position="67"/>
        <end position="102"/>
    </location>
</feature>
<evidence type="ECO:0000259" key="2">
    <source>
        <dbReference type="Pfam" id="PF13511"/>
    </source>
</evidence>
<feature type="compositionally biased region" description="Basic and acidic residues" evidence="1">
    <location>
        <begin position="91"/>
        <end position="102"/>
    </location>
</feature>